<accession>A0AAD1X6F0</accession>
<dbReference type="Gene3D" id="1.25.40.10">
    <property type="entry name" value="Tetratricopeptide repeat domain"/>
    <property type="match status" value="3"/>
</dbReference>
<name>A0AAD1X6F0_EUPCR</name>
<sequence>MFCTPSKDAIDLLDKIHREAPKISPKVKKVTKVGMPQFNKEAEEISESITFKHTPNKFMKYMDTGMEKFFYQRDYNKENFDFYLQVLSSQYKVQEAEGAMEKMKLLGIEPDLATYNHLLTIYAKSGNLEKAEEVFQLAKSKGLHPGRDMYNGLILAHAKRDEPIEAEKVLREMVEDEITPDVVNYTTVIQAYRRTGDYEKCWEIFEIANEKLIQDEFLISFMIRICASTHQAEKAIMLWHRLQTLGFVEYAEPYNAIIFALASRPEYARQAVEKYRLMQKKRVVPDYHTFVAVLKASSQYGDIQLSIEVLDTMKNLGFEMNEYIYNGLIRTYAGACTIPDIEEEQIEIYVKDAWALLDQMKEKDIPLNQNILDSMVYLHRKALFIPELHDKVLPLYERHNIEPTIYTYENLIQIYADLSETELVFATYDRLQELDLKPNPSILRIYLAEAFRSNHMNRVCEALETYEELKFFPPGRIINSLSKIVNPSDRLFVALKSMPKQYQKYREKMRTHRSPNYVTKQRKYPYRISRKRVHKNRRIKRKGF</sequence>
<gene>
    <name evidence="4" type="ORF">ECRASSUSDP1_LOCUS1861</name>
</gene>
<feature type="repeat" description="PPR" evidence="2">
    <location>
        <begin position="111"/>
        <end position="145"/>
    </location>
</feature>
<dbReference type="SUPFAM" id="SSF48452">
    <property type="entry name" value="TPR-like"/>
    <property type="match status" value="1"/>
</dbReference>
<keyword evidence="1" id="KW-0677">Repeat</keyword>
<dbReference type="InterPro" id="IPR033443">
    <property type="entry name" value="PROP1-like_PPR_dom"/>
</dbReference>
<keyword evidence="5" id="KW-1185">Reference proteome</keyword>
<dbReference type="NCBIfam" id="TIGR00756">
    <property type="entry name" value="PPR"/>
    <property type="match status" value="3"/>
</dbReference>
<feature type="repeat" description="PPR" evidence="2">
    <location>
        <begin position="181"/>
        <end position="211"/>
    </location>
</feature>
<evidence type="ECO:0000256" key="2">
    <source>
        <dbReference type="PROSITE-ProRule" id="PRU00708"/>
    </source>
</evidence>
<evidence type="ECO:0000313" key="4">
    <source>
        <dbReference type="EMBL" id="CAI2360557.1"/>
    </source>
</evidence>
<dbReference type="Pfam" id="PF17177">
    <property type="entry name" value="PPR_long"/>
    <property type="match status" value="1"/>
</dbReference>
<feature type="domain" description="PROP1-like PPR" evidence="3">
    <location>
        <begin position="290"/>
        <end position="467"/>
    </location>
</feature>
<comment type="caution">
    <text evidence="4">The sequence shown here is derived from an EMBL/GenBank/DDBJ whole genome shotgun (WGS) entry which is preliminary data.</text>
</comment>
<proteinExistence type="predicted"/>
<dbReference type="Pfam" id="PF13812">
    <property type="entry name" value="PPR_3"/>
    <property type="match status" value="2"/>
</dbReference>
<dbReference type="PANTHER" id="PTHR47933">
    <property type="entry name" value="PENTATRICOPEPTIDE REPEAT-CONTAINING PROTEIN 1, MITOCHONDRIAL"/>
    <property type="match status" value="1"/>
</dbReference>
<dbReference type="InterPro" id="IPR051240">
    <property type="entry name" value="Mito_RNA-Proc/Resp"/>
</dbReference>
<dbReference type="PANTHER" id="PTHR47933:SF11">
    <property type="entry name" value="PENTATRICOPEPTIDE REPEAT-CONTAINING PROTEIN 2"/>
    <property type="match status" value="1"/>
</dbReference>
<dbReference type="PROSITE" id="PS51375">
    <property type="entry name" value="PPR"/>
    <property type="match status" value="3"/>
</dbReference>
<evidence type="ECO:0000256" key="1">
    <source>
        <dbReference type="ARBA" id="ARBA00022737"/>
    </source>
</evidence>
<evidence type="ECO:0000313" key="5">
    <source>
        <dbReference type="Proteomes" id="UP001295684"/>
    </source>
</evidence>
<evidence type="ECO:0000259" key="3">
    <source>
        <dbReference type="Pfam" id="PF17177"/>
    </source>
</evidence>
<protein>
    <recommendedName>
        <fullName evidence="3">PROP1-like PPR domain-containing protein</fullName>
    </recommendedName>
</protein>
<dbReference type="AlphaFoldDB" id="A0AAD1X6F0"/>
<feature type="repeat" description="PPR" evidence="2">
    <location>
        <begin position="146"/>
        <end position="180"/>
    </location>
</feature>
<reference evidence="4" key="1">
    <citation type="submission" date="2023-07" db="EMBL/GenBank/DDBJ databases">
        <authorList>
            <consortium name="AG Swart"/>
            <person name="Singh M."/>
            <person name="Singh A."/>
            <person name="Seah K."/>
            <person name="Emmerich C."/>
        </authorList>
    </citation>
    <scope>NUCLEOTIDE SEQUENCE</scope>
    <source>
        <strain evidence="4">DP1</strain>
    </source>
</reference>
<dbReference type="InterPro" id="IPR002885">
    <property type="entry name" value="PPR_rpt"/>
</dbReference>
<dbReference type="Proteomes" id="UP001295684">
    <property type="component" value="Unassembled WGS sequence"/>
</dbReference>
<dbReference type="InterPro" id="IPR011990">
    <property type="entry name" value="TPR-like_helical_dom_sf"/>
</dbReference>
<dbReference type="GO" id="GO:0003729">
    <property type="term" value="F:mRNA binding"/>
    <property type="evidence" value="ECO:0007669"/>
    <property type="project" value="TreeGrafter"/>
</dbReference>
<dbReference type="EMBL" id="CAMPGE010001757">
    <property type="protein sequence ID" value="CAI2360557.1"/>
    <property type="molecule type" value="Genomic_DNA"/>
</dbReference>
<organism evidence="4 5">
    <name type="scientific">Euplotes crassus</name>
    <dbReference type="NCBI Taxonomy" id="5936"/>
    <lineage>
        <taxon>Eukaryota</taxon>
        <taxon>Sar</taxon>
        <taxon>Alveolata</taxon>
        <taxon>Ciliophora</taxon>
        <taxon>Intramacronucleata</taxon>
        <taxon>Spirotrichea</taxon>
        <taxon>Hypotrichia</taxon>
        <taxon>Euplotida</taxon>
        <taxon>Euplotidae</taxon>
        <taxon>Moneuplotes</taxon>
    </lineage>
</organism>